<dbReference type="Pfam" id="PF04408">
    <property type="entry name" value="WHD_HA2"/>
    <property type="match status" value="1"/>
</dbReference>
<proteinExistence type="predicted"/>
<dbReference type="PROSITE" id="PS51192">
    <property type="entry name" value="HELICASE_ATP_BIND_1"/>
    <property type="match status" value="1"/>
</dbReference>
<feature type="domain" description="Helicase ATP-binding" evidence="5">
    <location>
        <begin position="15"/>
        <end position="177"/>
    </location>
</feature>
<dbReference type="InterPro" id="IPR001650">
    <property type="entry name" value="Helicase_C-like"/>
</dbReference>
<dbReference type="Pfam" id="PF00270">
    <property type="entry name" value="DEAD"/>
    <property type="match status" value="1"/>
</dbReference>
<dbReference type="NCBIfam" id="TIGR01970">
    <property type="entry name" value="DEAH_box_HrpB"/>
    <property type="match status" value="1"/>
</dbReference>
<dbReference type="Gene3D" id="1.20.120.1080">
    <property type="match status" value="1"/>
</dbReference>
<dbReference type="CDD" id="cd18791">
    <property type="entry name" value="SF2_C_RHA"/>
    <property type="match status" value="1"/>
</dbReference>
<reference evidence="7 8" key="1">
    <citation type="submission" date="2020-08" db="EMBL/GenBank/DDBJ databases">
        <title>Genomic Encyclopedia of Type Strains, Phase IV (KMG-IV): sequencing the most valuable type-strain genomes for metagenomic binning, comparative biology and taxonomic classification.</title>
        <authorList>
            <person name="Goeker M."/>
        </authorList>
    </citation>
    <scope>NUCLEOTIDE SEQUENCE [LARGE SCALE GENOMIC DNA]</scope>
    <source>
        <strain evidence="7 8">YC6886</strain>
    </source>
</reference>
<protein>
    <submittedName>
        <fullName evidence="7">ATP-dependent helicase HrpB</fullName>
        <ecNumber evidence="7">3.6.4.13</ecNumber>
    </submittedName>
</protein>
<keyword evidence="8" id="KW-1185">Reference proteome</keyword>
<evidence type="ECO:0000259" key="5">
    <source>
        <dbReference type="PROSITE" id="PS51192"/>
    </source>
</evidence>
<evidence type="ECO:0000313" key="8">
    <source>
        <dbReference type="Proteomes" id="UP000557717"/>
    </source>
</evidence>
<dbReference type="GO" id="GO:0016787">
    <property type="term" value="F:hydrolase activity"/>
    <property type="evidence" value="ECO:0007669"/>
    <property type="project" value="UniProtKB-KW"/>
</dbReference>
<dbReference type="Proteomes" id="UP000557717">
    <property type="component" value="Unassembled WGS sequence"/>
</dbReference>
<dbReference type="Pfam" id="PF08482">
    <property type="entry name" value="HrpB_C"/>
    <property type="match status" value="1"/>
</dbReference>
<name>A0A840V318_9BACT</name>
<dbReference type="InterPro" id="IPR013689">
    <property type="entry name" value="RNA_helicase_ATP-dep_HrpB_C"/>
</dbReference>
<dbReference type="GO" id="GO:0003724">
    <property type="term" value="F:RNA helicase activity"/>
    <property type="evidence" value="ECO:0007669"/>
    <property type="project" value="UniProtKB-EC"/>
</dbReference>
<keyword evidence="4" id="KW-0067">ATP-binding</keyword>
<dbReference type="PANTHER" id="PTHR43519:SF1">
    <property type="entry name" value="ATP-DEPENDENT RNA HELICASE HRPB"/>
    <property type="match status" value="1"/>
</dbReference>
<accession>A0A840V318</accession>
<dbReference type="SMART" id="SM00490">
    <property type="entry name" value="HELICc"/>
    <property type="match status" value="1"/>
</dbReference>
<dbReference type="EC" id="3.6.4.13" evidence="7"/>
<dbReference type="Gene3D" id="3.40.50.300">
    <property type="entry name" value="P-loop containing nucleotide triphosphate hydrolases"/>
    <property type="match status" value="2"/>
</dbReference>
<dbReference type="InterPro" id="IPR027417">
    <property type="entry name" value="P-loop_NTPase"/>
</dbReference>
<dbReference type="InterPro" id="IPR048333">
    <property type="entry name" value="HA2_WH"/>
</dbReference>
<dbReference type="GO" id="GO:0003676">
    <property type="term" value="F:nucleic acid binding"/>
    <property type="evidence" value="ECO:0007669"/>
    <property type="project" value="InterPro"/>
</dbReference>
<dbReference type="Pfam" id="PF00271">
    <property type="entry name" value="Helicase_C"/>
    <property type="match status" value="1"/>
</dbReference>
<dbReference type="InterPro" id="IPR007502">
    <property type="entry name" value="Helicase-assoc_dom"/>
</dbReference>
<organism evidence="7 8">
    <name type="scientific">Haloferula luteola</name>
    <dbReference type="NCBI Taxonomy" id="595692"/>
    <lineage>
        <taxon>Bacteria</taxon>
        <taxon>Pseudomonadati</taxon>
        <taxon>Verrucomicrobiota</taxon>
        <taxon>Verrucomicrobiia</taxon>
        <taxon>Verrucomicrobiales</taxon>
        <taxon>Verrucomicrobiaceae</taxon>
        <taxon>Haloferula</taxon>
    </lineage>
</organism>
<dbReference type="CDD" id="cd17990">
    <property type="entry name" value="DEXHc_HrpB"/>
    <property type="match status" value="1"/>
</dbReference>
<dbReference type="GO" id="GO:0005524">
    <property type="term" value="F:ATP binding"/>
    <property type="evidence" value="ECO:0007669"/>
    <property type="project" value="UniProtKB-KW"/>
</dbReference>
<dbReference type="InterPro" id="IPR011545">
    <property type="entry name" value="DEAD/DEAH_box_helicase_dom"/>
</dbReference>
<gene>
    <name evidence="7" type="ORF">HNR46_002112</name>
</gene>
<sequence length="860" mass="94623">MRLPVFEIEDELKAAVATGDRARVLLKAPTGSGKSTAVPGMIRDAGLEGRVLVIEPRRMAARLLAGWVAKQRGASVGGEVGYAVRFDTKYGRETQILFLTDGVFQRWIQDDPELKGVSAVVFDEFHERRLSVDVALGRCLDLQEKSRNDLAVVVMSATLETAGLAEFLAGPRQADPVTILEAGGRTFPVEISYRPSRPVRDRNGRMVEPPVWEQIASACKEALVDPDCGDVLCFLPGMHEIRKTEELLRHAGWTRGRTIYPLHSGLPPAAQEAAVSNGGGPKIIVSTNVAETSLTIEGVRTVIDSGQARVSGFDARRGIGTLLVKKISRAAADQRAGRAGRTAAGRCFRLWSDGDQARREGFETPEVHRVDLSEVCLLLKASGVSAVADFRWLDAPKPEALARAESLLHGLGATDLHGRITEEGKAMASLPLEPRFARLMMAGVEHGCVAEMAFVCAAVQGEGIWSGKGGGGMKDFVDVRDFSDFQAEWRGFGSAEAMQFDPRRVSPLGIHGRGAREVAQSFDRLKKLAWQRGWPVDEVDFDGRRDAVGKAMLAGFSDRLGVRFGEATLACRMVGNRRGKLDEHSAAKRAGAFVAAEMTEVEGREVITHLKRATAVELSWLRDWFAEDFSETDGAAWDESRRRVVGRKELRFRDLVLESKDVDQGVNLDAAAELLAERVLSGELVLKKWDAAVEQWCARLGCLSEWMPELELPTWTHEDQAAAVAQICHGAVSYKEIKEAEVWPVLRDWLSPPQQAALDAYAPERLKLVNGQNPKVMYEVGKDPQIGLRVRDLFGVWETPKIAGGKVSVLVHVQAPNQRPWQMTKDLESFWKGGYALMRKELAGRYPKHPWPENPKENGG</sequence>
<keyword evidence="2 7" id="KW-0378">Hydrolase</keyword>
<keyword evidence="1" id="KW-0547">Nucleotide-binding</keyword>
<comment type="caution">
    <text evidence="7">The sequence shown here is derived from an EMBL/GenBank/DDBJ whole genome shotgun (WGS) entry which is preliminary data.</text>
</comment>
<evidence type="ECO:0000256" key="1">
    <source>
        <dbReference type="ARBA" id="ARBA00022741"/>
    </source>
</evidence>
<dbReference type="SUPFAM" id="SSF52540">
    <property type="entry name" value="P-loop containing nucleoside triphosphate hydrolases"/>
    <property type="match status" value="1"/>
</dbReference>
<evidence type="ECO:0000259" key="6">
    <source>
        <dbReference type="PROSITE" id="PS51194"/>
    </source>
</evidence>
<dbReference type="InterPro" id="IPR049614">
    <property type="entry name" value="HrpB_DEXH"/>
</dbReference>
<feature type="domain" description="Helicase C-terminal" evidence="6">
    <location>
        <begin position="211"/>
        <end position="383"/>
    </location>
</feature>
<dbReference type="EMBL" id="JACHFD010000009">
    <property type="protein sequence ID" value="MBB5351873.1"/>
    <property type="molecule type" value="Genomic_DNA"/>
</dbReference>
<evidence type="ECO:0000256" key="2">
    <source>
        <dbReference type="ARBA" id="ARBA00022801"/>
    </source>
</evidence>
<dbReference type="InterPro" id="IPR014001">
    <property type="entry name" value="Helicase_ATP-bd"/>
</dbReference>
<dbReference type="SMART" id="SM00487">
    <property type="entry name" value="DEXDc"/>
    <property type="match status" value="1"/>
</dbReference>
<dbReference type="PIRSF" id="PIRSF005496">
    <property type="entry name" value="ATP_hel_hrpB"/>
    <property type="match status" value="1"/>
</dbReference>
<dbReference type="InterPro" id="IPR010225">
    <property type="entry name" value="HrpB"/>
</dbReference>
<dbReference type="AlphaFoldDB" id="A0A840V318"/>
<dbReference type="PROSITE" id="PS51194">
    <property type="entry name" value="HELICASE_CTER"/>
    <property type="match status" value="1"/>
</dbReference>
<dbReference type="RefSeq" id="WP_184018429.1">
    <property type="nucleotide sequence ID" value="NZ_JACHFD010000009.1"/>
</dbReference>
<dbReference type="SMART" id="SM00847">
    <property type="entry name" value="HA2"/>
    <property type="match status" value="1"/>
</dbReference>
<dbReference type="PANTHER" id="PTHR43519">
    <property type="entry name" value="ATP-DEPENDENT RNA HELICASE HRPB"/>
    <property type="match status" value="1"/>
</dbReference>
<evidence type="ECO:0000313" key="7">
    <source>
        <dbReference type="EMBL" id="MBB5351873.1"/>
    </source>
</evidence>
<evidence type="ECO:0000256" key="4">
    <source>
        <dbReference type="ARBA" id="ARBA00022840"/>
    </source>
</evidence>
<keyword evidence="3 7" id="KW-0347">Helicase</keyword>
<evidence type="ECO:0000256" key="3">
    <source>
        <dbReference type="ARBA" id="ARBA00022806"/>
    </source>
</evidence>